<reference evidence="2" key="1">
    <citation type="submission" date="2022-01" db="EMBL/GenBank/DDBJ databases">
        <authorList>
            <person name="Braso-Vives M."/>
        </authorList>
    </citation>
    <scope>NUCLEOTIDE SEQUENCE</scope>
</reference>
<organism evidence="2 3">
    <name type="scientific">Branchiostoma lanceolatum</name>
    <name type="common">Common lancelet</name>
    <name type="synonym">Amphioxus lanceolatum</name>
    <dbReference type="NCBI Taxonomy" id="7740"/>
    <lineage>
        <taxon>Eukaryota</taxon>
        <taxon>Metazoa</taxon>
        <taxon>Chordata</taxon>
        <taxon>Cephalochordata</taxon>
        <taxon>Leptocardii</taxon>
        <taxon>Amphioxiformes</taxon>
        <taxon>Branchiostomatidae</taxon>
        <taxon>Branchiostoma</taxon>
    </lineage>
</organism>
<dbReference type="OrthoDB" id="2414538at2759"/>
<evidence type="ECO:0000313" key="3">
    <source>
        <dbReference type="Proteomes" id="UP000838412"/>
    </source>
</evidence>
<dbReference type="InterPro" id="IPR056447">
    <property type="entry name" value="REV3_N"/>
</dbReference>
<dbReference type="AlphaFoldDB" id="A0A8J9YP49"/>
<dbReference type="PANTHER" id="PTHR45812:SF1">
    <property type="entry name" value="DNA POLYMERASE ZETA CATALYTIC SUBUNIT"/>
    <property type="match status" value="1"/>
</dbReference>
<evidence type="ECO:0000259" key="1">
    <source>
        <dbReference type="Pfam" id="PF24065"/>
    </source>
</evidence>
<dbReference type="EMBL" id="OV696686">
    <property type="protein sequence ID" value="CAH1225119.1"/>
    <property type="molecule type" value="Genomic_DNA"/>
</dbReference>
<accession>A0A8J9YP49</accession>
<sequence length="114" mass="12349">MPCGTLPIRSGDTKCRIPPSLLKSRAIFPEFPLVSDLSCAEKPHQDVSLPCPAMFSVRIVTADHYQAPPVRGLDVCRSEFRGADTRRVPVVRIFGATPGGKARPHGLFPTSPTP</sequence>
<name>A0A8J9YP49_BRALA</name>
<dbReference type="GO" id="GO:0042276">
    <property type="term" value="P:error-prone translesion synthesis"/>
    <property type="evidence" value="ECO:0007669"/>
    <property type="project" value="TreeGrafter"/>
</dbReference>
<keyword evidence="3" id="KW-1185">Reference proteome</keyword>
<feature type="domain" description="DNA polymerase zeta catalytic subunit N-terminal" evidence="1">
    <location>
        <begin position="54"/>
        <end position="101"/>
    </location>
</feature>
<dbReference type="Proteomes" id="UP000838412">
    <property type="component" value="Chromosome 1"/>
</dbReference>
<dbReference type="GO" id="GO:0005634">
    <property type="term" value="C:nucleus"/>
    <property type="evidence" value="ECO:0007669"/>
    <property type="project" value="TreeGrafter"/>
</dbReference>
<dbReference type="Pfam" id="PF24065">
    <property type="entry name" value="REV3_N"/>
    <property type="match status" value="1"/>
</dbReference>
<evidence type="ECO:0000313" key="2">
    <source>
        <dbReference type="EMBL" id="CAH1225119.1"/>
    </source>
</evidence>
<dbReference type="GO" id="GO:0016035">
    <property type="term" value="C:zeta DNA polymerase complex"/>
    <property type="evidence" value="ECO:0007669"/>
    <property type="project" value="InterPro"/>
</dbReference>
<dbReference type="PANTHER" id="PTHR45812">
    <property type="entry name" value="DNA POLYMERASE ZETA CATALYTIC SUBUNIT"/>
    <property type="match status" value="1"/>
</dbReference>
<dbReference type="InterPro" id="IPR030559">
    <property type="entry name" value="PolZ_Rev3"/>
</dbReference>
<proteinExistence type="predicted"/>
<dbReference type="GO" id="GO:0000724">
    <property type="term" value="P:double-strand break repair via homologous recombination"/>
    <property type="evidence" value="ECO:0007669"/>
    <property type="project" value="TreeGrafter"/>
</dbReference>
<dbReference type="GO" id="GO:0003887">
    <property type="term" value="F:DNA-directed DNA polymerase activity"/>
    <property type="evidence" value="ECO:0007669"/>
    <property type="project" value="TreeGrafter"/>
</dbReference>
<protein>
    <submittedName>
        <fullName evidence="2">REV3L protein</fullName>
    </submittedName>
</protein>
<gene>
    <name evidence="2" type="primary">REV3L</name>
    <name evidence="2" type="ORF">BLAG_LOCUS117</name>
</gene>